<evidence type="ECO:0000313" key="6">
    <source>
        <dbReference type="EMBL" id="PSW22318.1"/>
    </source>
</evidence>
<dbReference type="PROSITE" id="PS50977">
    <property type="entry name" value="HTH_TETR_2"/>
    <property type="match status" value="1"/>
</dbReference>
<dbReference type="Pfam" id="PF00440">
    <property type="entry name" value="TetR_N"/>
    <property type="match status" value="1"/>
</dbReference>
<feature type="domain" description="HTH tetR-type" evidence="5">
    <location>
        <begin position="2"/>
        <end position="62"/>
    </location>
</feature>
<dbReference type="SUPFAM" id="SSF46689">
    <property type="entry name" value="Homeodomain-like"/>
    <property type="match status" value="1"/>
</dbReference>
<accession>A0A2T3P1H1</accession>
<protein>
    <submittedName>
        <fullName evidence="6">TetR/AcrR family transcriptional regulator</fullName>
    </submittedName>
</protein>
<gene>
    <name evidence="6" type="ORF">C9I98_02090</name>
</gene>
<proteinExistence type="predicted"/>
<dbReference type="PANTHER" id="PTHR47506:SF3">
    <property type="entry name" value="HTH-TYPE TRANSCRIPTIONAL REGULATOR LMRA"/>
    <property type="match status" value="1"/>
</dbReference>
<dbReference type="InterPro" id="IPR001647">
    <property type="entry name" value="HTH_TetR"/>
</dbReference>
<dbReference type="InterPro" id="IPR009057">
    <property type="entry name" value="Homeodomain-like_sf"/>
</dbReference>
<evidence type="ECO:0000313" key="7">
    <source>
        <dbReference type="Proteomes" id="UP000241771"/>
    </source>
</evidence>
<evidence type="ECO:0000256" key="1">
    <source>
        <dbReference type="ARBA" id="ARBA00023015"/>
    </source>
</evidence>
<feature type="DNA-binding region" description="H-T-H motif" evidence="4">
    <location>
        <begin position="25"/>
        <end position="44"/>
    </location>
</feature>
<dbReference type="InterPro" id="IPR036271">
    <property type="entry name" value="Tet_transcr_reg_TetR-rel_C_sf"/>
</dbReference>
<evidence type="ECO:0000259" key="5">
    <source>
        <dbReference type="PROSITE" id="PS50977"/>
    </source>
</evidence>
<sequence>MKDKKQLLTDTALTLFYEQGVNSVGINEVLKVSGVAKKTLYNHFASKEALVIATLEVRDAVFLNWLDRELSGAKTNRELIEALFNSLTAWFNDEVAELSPFRGCYFINTSAEYRDKASPVSHYCRQHKDSVRALIEQHMPVKNEALLTMICMLKEGAIVSAYTSHDLDAANKCIPLLLKLS</sequence>
<dbReference type="RefSeq" id="WP_036817563.1">
    <property type="nucleotide sequence ID" value="NZ_JGVO01000083.1"/>
</dbReference>
<evidence type="ECO:0000256" key="3">
    <source>
        <dbReference type="ARBA" id="ARBA00023163"/>
    </source>
</evidence>
<keyword evidence="2 4" id="KW-0238">DNA-binding</keyword>
<dbReference type="PANTHER" id="PTHR47506">
    <property type="entry name" value="TRANSCRIPTIONAL REGULATORY PROTEIN"/>
    <property type="match status" value="1"/>
</dbReference>
<dbReference type="AlphaFoldDB" id="A0A2T3P1H1"/>
<dbReference type="Proteomes" id="UP000241771">
    <property type="component" value="Unassembled WGS sequence"/>
</dbReference>
<keyword evidence="3" id="KW-0804">Transcription</keyword>
<dbReference type="GO" id="GO:0003677">
    <property type="term" value="F:DNA binding"/>
    <property type="evidence" value="ECO:0007669"/>
    <property type="project" value="UniProtKB-UniRule"/>
</dbReference>
<evidence type="ECO:0000256" key="2">
    <source>
        <dbReference type="ARBA" id="ARBA00023125"/>
    </source>
</evidence>
<dbReference type="Gene3D" id="1.10.357.10">
    <property type="entry name" value="Tetracycline Repressor, domain 2"/>
    <property type="match status" value="1"/>
</dbReference>
<organism evidence="6 7">
    <name type="scientific">Photobacterium sanctipauli</name>
    <dbReference type="NCBI Taxonomy" id="1342794"/>
    <lineage>
        <taxon>Bacteria</taxon>
        <taxon>Pseudomonadati</taxon>
        <taxon>Pseudomonadota</taxon>
        <taxon>Gammaproteobacteria</taxon>
        <taxon>Vibrionales</taxon>
        <taxon>Vibrionaceae</taxon>
        <taxon>Photobacterium</taxon>
    </lineage>
</organism>
<keyword evidence="7" id="KW-1185">Reference proteome</keyword>
<keyword evidence="1" id="KW-0805">Transcription regulation</keyword>
<comment type="caution">
    <text evidence="6">The sequence shown here is derived from an EMBL/GenBank/DDBJ whole genome shotgun (WGS) entry which is preliminary data.</text>
</comment>
<evidence type="ECO:0000256" key="4">
    <source>
        <dbReference type="PROSITE-ProRule" id="PRU00335"/>
    </source>
</evidence>
<dbReference type="EMBL" id="PYMA01000001">
    <property type="protein sequence ID" value="PSW22318.1"/>
    <property type="molecule type" value="Genomic_DNA"/>
</dbReference>
<name>A0A2T3P1H1_9GAMM</name>
<reference evidence="6 7" key="1">
    <citation type="submission" date="2018-01" db="EMBL/GenBank/DDBJ databases">
        <title>Whole genome sequencing of Histamine producing bacteria.</title>
        <authorList>
            <person name="Butler K."/>
        </authorList>
    </citation>
    <scope>NUCLEOTIDE SEQUENCE [LARGE SCALE GENOMIC DNA]</scope>
    <source>
        <strain evidence="6 7">DSM 100436</strain>
    </source>
</reference>
<dbReference type="SUPFAM" id="SSF48498">
    <property type="entry name" value="Tetracyclin repressor-like, C-terminal domain"/>
    <property type="match status" value="1"/>
</dbReference>
<dbReference type="OrthoDB" id="116240at2"/>
<dbReference type="PRINTS" id="PR00455">
    <property type="entry name" value="HTHTETR"/>
</dbReference>